<keyword evidence="1" id="KW-1133">Transmembrane helix</keyword>
<name>A0A7D6ZWH0_9CLOT</name>
<evidence type="ECO:0000313" key="3">
    <source>
        <dbReference type="Proteomes" id="UP000512286"/>
    </source>
</evidence>
<evidence type="ECO:0008006" key="4">
    <source>
        <dbReference type="Google" id="ProtNLM"/>
    </source>
</evidence>
<dbReference type="KEGG" id="cint:HZF06_07885"/>
<dbReference type="RefSeq" id="WP_181603066.1">
    <property type="nucleotide sequence ID" value="NZ_CP059378.1"/>
</dbReference>
<gene>
    <name evidence="2" type="ORF">HZF06_07885</name>
</gene>
<dbReference type="Proteomes" id="UP000512286">
    <property type="component" value="Chromosome"/>
</dbReference>
<evidence type="ECO:0000313" key="2">
    <source>
        <dbReference type="EMBL" id="QLY81493.1"/>
    </source>
</evidence>
<reference evidence="2 3" key="1">
    <citation type="submission" date="2020-07" db="EMBL/GenBank/DDBJ databases">
        <title>Electron transfer.</title>
        <authorList>
            <person name="Huang L."/>
            <person name="Liu X."/>
            <person name="Zhou S."/>
        </authorList>
    </citation>
    <scope>NUCLEOTIDE SEQUENCE [LARGE SCALE GENOMIC DNA]</scope>
    <source>
        <strain evidence="2 3">Lx1</strain>
    </source>
</reference>
<dbReference type="EMBL" id="CP059378">
    <property type="protein sequence ID" value="QLY81493.1"/>
    <property type="molecule type" value="Genomic_DNA"/>
</dbReference>
<accession>A0A7D6ZWH0</accession>
<keyword evidence="1" id="KW-0472">Membrane</keyword>
<proteinExistence type="predicted"/>
<organism evidence="2 3">
    <name type="scientific">Clostridium intestinale</name>
    <dbReference type="NCBI Taxonomy" id="36845"/>
    <lineage>
        <taxon>Bacteria</taxon>
        <taxon>Bacillati</taxon>
        <taxon>Bacillota</taxon>
        <taxon>Clostridia</taxon>
        <taxon>Eubacteriales</taxon>
        <taxon>Clostridiaceae</taxon>
        <taxon>Clostridium</taxon>
    </lineage>
</organism>
<sequence>MRKKKGEIQQFLIQMIGIIVSFAMLIYGVYYSKTIITYNNVNQVARKYILIMETTGQLKEGNRTKLISTLINMGLKDVDLGYIDYDTQKEYGEEVVLEINFTQNIPKLNIDGLNFSFTSEEKDVTITKSSIAKYWKKNG</sequence>
<protein>
    <recommendedName>
        <fullName evidence="4">DUF4320 family protein</fullName>
    </recommendedName>
</protein>
<dbReference type="AlphaFoldDB" id="A0A7D6ZWH0"/>
<keyword evidence="1" id="KW-0812">Transmembrane</keyword>
<evidence type="ECO:0000256" key="1">
    <source>
        <dbReference type="SAM" id="Phobius"/>
    </source>
</evidence>
<feature type="transmembrane region" description="Helical" evidence="1">
    <location>
        <begin position="12"/>
        <end position="31"/>
    </location>
</feature>